<reference evidence="1 2" key="1">
    <citation type="submission" date="2017-09" db="EMBL/GenBank/DDBJ databases">
        <authorList>
            <person name="Kim K.H."/>
            <person name="Chun B.H."/>
            <person name="Han G.S."/>
            <person name="Hyun S.G."/>
            <person name="Jeon C.O."/>
        </authorList>
    </citation>
    <scope>NUCLEOTIDE SEQUENCE [LARGE SCALE GENOMIC DNA]</scope>
    <source>
        <strain evidence="1 2">SH</strain>
    </source>
</reference>
<accession>A0AAN1U8E4</accession>
<dbReference type="AlphaFoldDB" id="A0AAN1U8E4"/>
<gene>
    <name evidence="1" type="ORF">CJF59_03715</name>
</gene>
<organism evidence="1 2">
    <name type="scientific">Acetobacter pomorum</name>
    <dbReference type="NCBI Taxonomy" id="65959"/>
    <lineage>
        <taxon>Bacteria</taxon>
        <taxon>Pseudomonadati</taxon>
        <taxon>Pseudomonadota</taxon>
        <taxon>Alphaproteobacteria</taxon>
        <taxon>Acetobacterales</taxon>
        <taxon>Acetobacteraceae</taxon>
        <taxon>Acetobacter</taxon>
    </lineage>
</organism>
<reference evidence="1 2" key="2">
    <citation type="submission" date="2018-08" db="EMBL/GenBank/DDBJ databases">
        <title>Acetobacter oryzifermentans sp. nov., isolated from Korea traditional vinegar and reclassification of Acetobacter pasteurianus subsp. ascendens (Henneberg 1898) as Acetobacter ascendens comb. nov.</title>
        <authorList>
            <person name="Cho G.Y."/>
            <person name="Lee S.H."/>
        </authorList>
    </citation>
    <scope>NUCLEOTIDE SEQUENCE [LARGE SCALE GENOMIC DNA]</scope>
    <source>
        <strain evidence="1 2">SH</strain>
    </source>
</reference>
<evidence type="ECO:0000313" key="1">
    <source>
        <dbReference type="EMBL" id="AXM99751.1"/>
    </source>
</evidence>
<evidence type="ECO:0000313" key="2">
    <source>
        <dbReference type="Proteomes" id="UP000256572"/>
    </source>
</evidence>
<dbReference type="Proteomes" id="UP000256572">
    <property type="component" value="Chromosome"/>
</dbReference>
<protein>
    <submittedName>
        <fullName evidence="1">Uncharacterized protein</fullName>
    </submittedName>
</protein>
<proteinExistence type="predicted"/>
<dbReference type="EMBL" id="CP023189">
    <property type="protein sequence ID" value="AXM99751.1"/>
    <property type="molecule type" value="Genomic_DNA"/>
</dbReference>
<sequence length="61" mass="6948">MFTVLASVVLSDYQSCEDRVCWNPSECQIACEPLTPETYVMWLHPKVRSWGRQAVTAPFGL</sequence>
<name>A0AAN1U8E4_9PROT</name>